<feature type="region of interest" description="Disordered" evidence="1">
    <location>
        <begin position="233"/>
        <end position="261"/>
    </location>
</feature>
<dbReference type="Proteomes" id="UP001165083">
    <property type="component" value="Unassembled WGS sequence"/>
</dbReference>
<organism evidence="2 3">
    <name type="scientific">Phytophthora lilii</name>
    <dbReference type="NCBI Taxonomy" id="2077276"/>
    <lineage>
        <taxon>Eukaryota</taxon>
        <taxon>Sar</taxon>
        <taxon>Stramenopiles</taxon>
        <taxon>Oomycota</taxon>
        <taxon>Peronosporomycetes</taxon>
        <taxon>Peronosporales</taxon>
        <taxon>Peronosporaceae</taxon>
        <taxon>Phytophthora</taxon>
    </lineage>
</organism>
<evidence type="ECO:0000256" key="1">
    <source>
        <dbReference type="SAM" id="MobiDB-lite"/>
    </source>
</evidence>
<proteinExistence type="predicted"/>
<name>A0A9W6WLP0_9STRA</name>
<protein>
    <submittedName>
        <fullName evidence="2">Unnamed protein product</fullName>
    </submittedName>
</protein>
<accession>A0A9W6WLP0</accession>
<reference evidence="2" key="1">
    <citation type="submission" date="2023-04" db="EMBL/GenBank/DDBJ databases">
        <title>Phytophthora lilii NBRC 32176.</title>
        <authorList>
            <person name="Ichikawa N."/>
            <person name="Sato H."/>
            <person name="Tonouchi N."/>
        </authorList>
    </citation>
    <scope>NUCLEOTIDE SEQUENCE</scope>
    <source>
        <strain evidence="2">NBRC 32176</strain>
    </source>
</reference>
<dbReference type="AlphaFoldDB" id="A0A9W6WLP0"/>
<gene>
    <name evidence="2" type="ORF">Plil01_000008500</name>
</gene>
<dbReference type="PANTHER" id="PTHR31827">
    <property type="entry name" value="EMB|CAB89363.1"/>
    <property type="match status" value="1"/>
</dbReference>
<keyword evidence="3" id="KW-1185">Reference proteome</keyword>
<dbReference type="EMBL" id="BSXW01000003">
    <property type="protein sequence ID" value="GMF09155.1"/>
    <property type="molecule type" value="Genomic_DNA"/>
</dbReference>
<dbReference type="PANTHER" id="PTHR31827:SF1">
    <property type="entry name" value="EMB|CAB89363.1"/>
    <property type="match status" value="1"/>
</dbReference>
<comment type="caution">
    <text evidence="2">The sequence shown here is derived from an EMBL/GenBank/DDBJ whole genome shotgun (WGS) entry which is preliminary data.</text>
</comment>
<evidence type="ECO:0000313" key="3">
    <source>
        <dbReference type="Proteomes" id="UP001165083"/>
    </source>
</evidence>
<feature type="compositionally biased region" description="Basic and acidic residues" evidence="1">
    <location>
        <begin position="233"/>
        <end position="246"/>
    </location>
</feature>
<feature type="compositionally biased region" description="Polar residues" evidence="1">
    <location>
        <begin position="249"/>
        <end position="261"/>
    </location>
</feature>
<evidence type="ECO:0000313" key="2">
    <source>
        <dbReference type="EMBL" id="GMF09155.1"/>
    </source>
</evidence>
<sequence>MLRPVSSGAFRRDSLSLRHGLLFLKTSPSKQRPSVPKLKLVWLIATQIRLAIAILRSATHNSSQWGISWTCWNCGVSPQTAALRLLVVLAKHGGSKRSGYAGCTRKALKGGKCFSHGGGHKCSHQGCVKQALIKGMCVGHVGSIKQEPMKDKRMLQGQRKKGAPPWSITVTRTTGICRYGGLSCLSKLECLNQAFSKRRCIGHSRNLNLGFTRSNEKHSNGFDSHLEGIKLKEANKTGENKSDRGQRAPCSSTGCTRSTGPFQESYRKRCSQQNGVEHDHGRGLSFVDCSGAPKYPRCKSDRDTGRHVMHDE</sequence>